<evidence type="ECO:0000313" key="3">
    <source>
        <dbReference type="Proteomes" id="UP000036987"/>
    </source>
</evidence>
<protein>
    <submittedName>
        <fullName evidence="2">Uncharacterized protein</fullName>
    </submittedName>
</protein>
<evidence type="ECO:0000256" key="1">
    <source>
        <dbReference type="SAM" id="MobiDB-lite"/>
    </source>
</evidence>
<feature type="region of interest" description="Disordered" evidence="1">
    <location>
        <begin position="189"/>
        <end position="216"/>
    </location>
</feature>
<feature type="region of interest" description="Disordered" evidence="1">
    <location>
        <begin position="123"/>
        <end position="144"/>
    </location>
</feature>
<organism evidence="2 3">
    <name type="scientific">Zostera marina</name>
    <name type="common">Eelgrass</name>
    <dbReference type="NCBI Taxonomy" id="29655"/>
    <lineage>
        <taxon>Eukaryota</taxon>
        <taxon>Viridiplantae</taxon>
        <taxon>Streptophyta</taxon>
        <taxon>Embryophyta</taxon>
        <taxon>Tracheophyta</taxon>
        <taxon>Spermatophyta</taxon>
        <taxon>Magnoliopsida</taxon>
        <taxon>Liliopsida</taxon>
        <taxon>Zosteraceae</taxon>
        <taxon>Zostera</taxon>
    </lineage>
</organism>
<reference evidence="3" key="1">
    <citation type="journal article" date="2016" name="Nature">
        <title>The genome of the seagrass Zostera marina reveals angiosperm adaptation to the sea.</title>
        <authorList>
            <person name="Olsen J.L."/>
            <person name="Rouze P."/>
            <person name="Verhelst B."/>
            <person name="Lin Y.-C."/>
            <person name="Bayer T."/>
            <person name="Collen J."/>
            <person name="Dattolo E."/>
            <person name="De Paoli E."/>
            <person name="Dittami S."/>
            <person name="Maumus F."/>
            <person name="Michel G."/>
            <person name="Kersting A."/>
            <person name="Lauritano C."/>
            <person name="Lohaus R."/>
            <person name="Toepel M."/>
            <person name="Tonon T."/>
            <person name="Vanneste K."/>
            <person name="Amirebrahimi M."/>
            <person name="Brakel J."/>
            <person name="Bostroem C."/>
            <person name="Chovatia M."/>
            <person name="Grimwood J."/>
            <person name="Jenkins J.W."/>
            <person name="Jueterbock A."/>
            <person name="Mraz A."/>
            <person name="Stam W.T."/>
            <person name="Tice H."/>
            <person name="Bornberg-Bauer E."/>
            <person name="Green P.J."/>
            <person name="Pearson G.A."/>
            <person name="Procaccini G."/>
            <person name="Duarte C.M."/>
            <person name="Schmutz J."/>
            <person name="Reusch T.B.H."/>
            <person name="Van de Peer Y."/>
        </authorList>
    </citation>
    <scope>NUCLEOTIDE SEQUENCE [LARGE SCALE GENOMIC DNA]</scope>
    <source>
        <strain evidence="3">cv. Finnish</strain>
    </source>
</reference>
<gene>
    <name evidence="2" type="ORF">ZOSMA_52G00100</name>
</gene>
<feature type="compositionally biased region" description="Polar residues" evidence="1">
    <location>
        <begin position="245"/>
        <end position="269"/>
    </location>
</feature>
<dbReference type="Proteomes" id="UP000036987">
    <property type="component" value="Unassembled WGS sequence"/>
</dbReference>
<sequence length="393" mass="44073">MTAIELLEENWFFQNPLSGGQSITMESSDVNNAVFINYKVGGDDAQNLETGENNNDQSVVRLLLSENNNNNTTTTSKNNTAQMMDGIQEEGEGEEEETVVISKPKKKNLLRCYTSLDENVGARTSSSYSNAAPHIKGRHHQRKLSADKIAQKFFEDQRADNVNLSPTKPIHMRKMMGADNTITSQLNSTARTDTPAMPSSSSSSSPSSSQPKPNKKNLLRCYTSLAGQKVDLHASSSRDGPPIRHSQSPHKSGSKQQRPPRDGTSTEIGTSRHDRRRQQMQRNHPVHKDENFERFVDMRKWKSFSDLEHEEVQGFKDLGFVFDNSTGVSKELLNVIPGLREKDEGEKSPKRPSEAWLLERSMPSIQFQSGNVDVKEKLRFWARAVASNVKPKS</sequence>
<feature type="region of interest" description="Disordered" evidence="1">
    <location>
        <begin position="233"/>
        <end position="291"/>
    </location>
</feature>
<feature type="compositionally biased region" description="Low complexity" evidence="1">
    <location>
        <begin position="198"/>
        <end position="209"/>
    </location>
</feature>
<dbReference type="AlphaFoldDB" id="A0A0K9NX82"/>
<comment type="caution">
    <text evidence="2">The sequence shown here is derived from an EMBL/GenBank/DDBJ whole genome shotgun (WGS) entry which is preliminary data.</text>
</comment>
<proteinExistence type="predicted"/>
<dbReference type="EMBL" id="LFYR01001488">
    <property type="protein sequence ID" value="KMZ61359.1"/>
    <property type="molecule type" value="Genomic_DNA"/>
</dbReference>
<evidence type="ECO:0000313" key="2">
    <source>
        <dbReference type="EMBL" id="KMZ61359.1"/>
    </source>
</evidence>
<accession>A0A0K9NX82</accession>
<dbReference type="PANTHER" id="PTHR33785:SF5">
    <property type="entry name" value="SERINE_ARGININE REPETITIVE MATRIX PROTEIN"/>
    <property type="match status" value="1"/>
</dbReference>
<keyword evidence="3" id="KW-1185">Reference proteome</keyword>
<name>A0A0K9NX82_ZOSMR</name>
<dbReference type="OrthoDB" id="1918258at2759"/>
<dbReference type="PANTHER" id="PTHR33785">
    <property type="entry name" value="OS06G0550800 PROTEIN"/>
    <property type="match status" value="1"/>
</dbReference>